<evidence type="ECO:0008006" key="3">
    <source>
        <dbReference type="Google" id="ProtNLM"/>
    </source>
</evidence>
<keyword evidence="2" id="KW-1185">Reference proteome</keyword>
<dbReference type="OrthoDB" id="6146901at2759"/>
<comment type="caution">
    <text evidence="1">The sequence shown here is derived from an EMBL/GenBank/DDBJ whole genome shotgun (WGS) entry which is preliminary data.</text>
</comment>
<dbReference type="SUPFAM" id="SSF50494">
    <property type="entry name" value="Trypsin-like serine proteases"/>
    <property type="match status" value="1"/>
</dbReference>
<protein>
    <recommendedName>
        <fullName evidence="3">Peptidase S1 domain-containing protein</fullName>
    </recommendedName>
</protein>
<reference evidence="1 2" key="1">
    <citation type="submission" date="2019-01" db="EMBL/GenBank/DDBJ databases">
        <title>A draft genome assembly of the solar-powered sea slug Elysia chlorotica.</title>
        <authorList>
            <person name="Cai H."/>
            <person name="Li Q."/>
            <person name="Fang X."/>
            <person name="Li J."/>
            <person name="Curtis N.E."/>
            <person name="Altenburger A."/>
            <person name="Shibata T."/>
            <person name="Feng M."/>
            <person name="Maeda T."/>
            <person name="Schwartz J.A."/>
            <person name="Shigenobu S."/>
            <person name="Lundholm N."/>
            <person name="Nishiyama T."/>
            <person name="Yang H."/>
            <person name="Hasebe M."/>
            <person name="Li S."/>
            <person name="Pierce S.K."/>
            <person name="Wang J."/>
        </authorList>
    </citation>
    <scope>NUCLEOTIDE SEQUENCE [LARGE SCALE GENOMIC DNA]</scope>
    <source>
        <strain evidence="1">EC2010</strain>
        <tissue evidence="1">Whole organism of an adult</tissue>
    </source>
</reference>
<evidence type="ECO:0000313" key="1">
    <source>
        <dbReference type="EMBL" id="RUS71718.1"/>
    </source>
</evidence>
<accession>A0A433SR40</accession>
<dbReference type="AlphaFoldDB" id="A0A433SR40"/>
<name>A0A433SR40_ELYCH</name>
<organism evidence="1 2">
    <name type="scientific">Elysia chlorotica</name>
    <name type="common">Eastern emerald elysia</name>
    <name type="synonym">Sea slug</name>
    <dbReference type="NCBI Taxonomy" id="188477"/>
    <lineage>
        <taxon>Eukaryota</taxon>
        <taxon>Metazoa</taxon>
        <taxon>Spiralia</taxon>
        <taxon>Lophotrochozoa</taxon>
        <taxon>Mollusca</taxon>
        <taxon>Gastropoda</taxon>
        <taxon>Heterobranchia</taxon>
        <taxon>Euthyneura</taxon>
        <taxon>Panpulmonata</taxon>
        <taxon>Sacoglossa</taxon>
        <taxon>Placobranchoidea</taxon>
        <taxon>Plakobranchidae</taxon>
        <taxon>Elysia</taxon>
    </lineage>
</organism>
<dbReference type="InterPro" id="IPR009003">
    <property type="entry name" value="Peptidase_S1_PA"/>
</dbReference>
<gene>
    <name evidence="1" type="ORF">EGW08_020515</name>
</gene>
<sequence>MYKNYIGTSSRRNGSGFIGSVDEQLFKFKCKREGCCGSDDPDSNMNRSFSFEDSSEPLPVPTVYSRCLSDTSTASASSSRSTRDTDSYASHYFYGGVYVNTNKHVIFDKFEAESACVYFFFNTPDKTGVIHGHVASLIGVSPNHDRVTLHVVSHDQKLFNLINLHLKNARSSYTQMVRSTHMSQQIHGYGKDHSWAVIISHPHGLAKTITCGRVRRETPEAKYVVKYYDAATCPGSSGGLVITPSLLQLQWPGAVHSCSDIASGFNVSFDSRFPDLDVKVISRIHKPLLGRKDSFPDNIFSL</sequence>
<evidence type="ECO:0000313" key="2">
    <source>
        <dbReference type="Proteomes" id="UP000271974"/>
    </source>
</evidence>
<dbReference type="EMBL" id="RQTK01001170">
    <property type="protein sequence ID" value="RUS71718.1"/>
    <property type="molecule type" value="Genomic_DNA"/>
</dbReference>
<proteinExistence type="predicted"/>
<dbReference type="Proteomes" id="UP000271974">
    <property type="component" value="Unassembled WGS sequence"/>
</dbReference>